<name>A0A9W9YZI8_9CNID</name>
<dbReference type="EMBL" id="MU826836">
    <property type="protein sequence ID" value="KAJ7372513.1"/>
    <property type="molecule type" value="Genomic_DNA"/>
</dbReference>
<proteinExistence type="predicted"/>
<gene>
    <name evidence="2" type="ORF">OS493_019022</name>
</gene>
<sequence>MALSNIMSACNRQFASTVGEHMICDVLAGKQGPSCNSLEQIPDLKVVHVRFIEANDRDVASLVGNRVEREEQPKKTIQEDNCTVITSYQAQSPSKAFPKESVGVGNDEARKSYQR</sequence>
<reference evidence="2" key="1">
    <citation type="submission" date="2023-01" db="EMBL/GenBank/DDBJ databases">
        <title>Genome assembly of the deep-sea coral Lophelia pertusa.</title>
        <authorList>
            <person name="Herrera S."/>
            <person name="Cordes E."/>
        </authorList>
    </citation>
    <scope>NUCLEOTIDE SEQUENCE</scope>
    <source>
        <strain evidence="2">USNM1676648</strain>
        <tissue evidence="2">Polyp</tissue>
    </source>
</reference>
<organism evidence="2 3">
    <name type="scientific">Desmophyllum pertusum</name>
    <dbReference type="NCBI Taxonomy" id="174260"/>
    <lineage>
        <taxon>Eukaryota</taxon>
        <taxon>Metazoa</taxon>
        <taxon>Cnidaria</taxon>
        <taxon>Anthozoa</taxon>
        <taxon>Hexacorallia</taxon>
        <taxon>Scleractinia</taxon>
        <taxon>Caryophylliina</taxon>
        <taxon>Caryophylliidae</taxon>
        <taxon>Desmophyllum</taxon>
    </lineage>
</organism>
<feature type="region of interest" description="Disordered" evidence="1">
    <location>
        <begin position="90"/>
        <end position="115"/>
    </location>
</feature>
<protein>
    <submittedName>
        <fullName evidence="2">Uncharacterized protein</fullName>
    </submittedName>
</protein>
<keyword evidence="3" id="KW-1185">Reference proteome</keyword>
<evidence type="ECO:0000256" key="1">
    <source>
        <dbReference type="SAM" id="MobiDB-lite"/>
    </source>
</evidence>
<dbReference type="Proteomes" id="UP001163046">
    <property type="component" value="Unassembled WGS sequence"/>
</dbReference>
<comment type="caution">
    <text evidence="2">The sequence shown here is derived from an EMBL/GenBank/DDBJ whole genome shotgun (WGS) entry which is preliminary data.</text>
</comment>
<evidence type="ECO:0000313" key="2">
    <source>
        <dbReference type="EMBL" id="KAJ7372513.1"/>
    </source>
</evidence>
<dbReference type="AlphaFoldDB" id="A0A9W9YZI8"/>
<accession>A0A9W9YZI8</accession>
<dbReference type="OrthoDB" id="5953554at2759"/>
<evidence type="ECO:0000313" key="3">
    <source>
        <dbReference type="Proteomes" id="UP001163046"/>
    </source>
</evidence>